<protein>
    <submittedName>
        <fullName evidence="12">Integrin alpha-V</fullName>
    </submittedName>
</protein>
<gene>
    <name evidence="12" type="ORF">TcWFU_000365</name>
</gene>
<dbReference type="InterPro" id="IPR000413">
    <property type="entry name" value="Integrin_alpha"/>
</dbReference>
<feature type="region of interest" description="Disordered" evidence="10">
    <location>
        <begin position="1191"/>
        <end position="1317"/>
    </location>
</feature>
<accession>A0ABR4QF44</accession>
<feature type="transmembrane region" description="Helical" evidence="9">
    <location>
        <begin position="1125"/>
        <end position="1152"/>
    </location>
</feature>
<comment type="similarity">
    <text evidence="2 9">Belongs to the integrin alpha chain family.</text>
</comment>
<dbReference type="Gene3D" id="2.130.10.130">
    <property type="entry name" value="Integrin alpha, N-terminal"/>
    <property type="match status" value="1"/>
</dbReference>
<dbReference type="SUPFAM" id="SSF69318">
    <property type="entry name" value="Integrin alpha N-terminal domain"/>
    <property type="match status" value="1"/>
</dbReference>
<sequence length="1317" mass="144085">MLPPSLIVCLFTLTHVTASLRWFPPIPTALEDQRQSFRTVNFPELQEHFLAQFNDQLRSRANGNGLNASRFQWTSVTMFHESKSPRSWLIVAGTSPKQNYSGTAFVSDFGAVFGCQVDVVPTSPGGFDISTCEILGLDTGTPNSNHSDAGLLGKGLQSLQLPTGGVVVFCDPLWHSSQGTQSPGGRCSVLERTTEAWWSANPVEFCSSAGRTQPCAGGFSIDLRLSGDGTNAQLLTGFPFAQPTGRVRTVDAILGRAQQHTHDIESKEEAFGTSVAWSPHFSGHSDALAIVGSPSASVQGFRVSSLVEDFEKEEFRMTGGTFGGFGFAVETSLVGASMVVFAGAPFEGVEKVGSNAGRIYAQFRSIEGVHNFTLEGSRPDEMFGYAIARIGDVDGDGIGEVAISAPAIGAENVAGRVYIHRVLPDFRLESNPLQILEAPPRVVGFGVSLSRGIDVDSDGGPELAVTTLDPKVPIMMYSLPLRLRAKCAFRAHPLVTSTSVRKGDPVTLKITINFIDSVNNKPFLVPASFHTRSHQISPDVLWLERYDYLNGHLNQSDFLTELLVGKESFKLDPSQPRFTLKEISHARVSSDGIVTLKAKLLAQEDARYMELDTVPLHVAFRSILADPQCNQYTKLCPKIAQPSIDWSDCIWKMPPPKYLCPPHPKCSADLQVSINGGGKSHIPVQFGRWEDANQTMMFVVRNNGPTKSEGVRVLLRTIGWPKNASQPGLRVLINSVYLRDAATGAFLASNERSTDRWSVSLSSSGAAALIAAQQGTVLYPDQELAVTVDTFLTGLAPKRYEEEDERMGDREEDGGRSRLSNPGLLVNVSATVRDPSGETNIATGIFDVVYKPQLRINPGAALPALVDARKEPLHLSTATKIVLGNELDIPVRTDEGDTLLYLADKARLLDNSASDYEWVNTLPKMVSANGSEVGYCEIDEEFVNPLNLTIREAGSEKSLRPSRPTSRRRRSVEEEEKAPPPSRVTFTYPFGDNRAEVYFKRSGQRQSTISCTVSDPHTTDLRRNNLDFSVICARVICHLNKLLRADTVRVSLTGWLWTPTFFKHQLPDVKFVSRLSLLEWGEPPEILRSYPSARLDFPDDLPAYELPQAVVFRGVTGKYLARIPLWPIIVGVVLGSILLFSLIASLYCCGFFRRRQRTKEAKRKSMMAAVAAAAKSRPSAYTNDEHPAAFLLDKGTNGKDVSSNGRNADIYTANPMHAGSPDLLYAREPQPPTPLPPENSSGGNRDSEWMEENPNKGNVQGTQAKVDQLEAEQVPTAKDDDRDPSPSSSSGLPDWLLSEIKENEAKSKKSKSSKSDS</sequence>
<feature type="region of interest" description="Disordered" evidence="10">
    <location>
        <begin position="799"/>
        <end position="820"/>
    </location>
</feature>
<keyword evidence="9" id="KW-0812">Transmembrane</keyword>
<organism evidence="12 13">
    <name type="scientific">Taenia crassiceps</name>
    <dbReference type="NCBI Taxonomy" id="6207"/>
    <lineage>
        <taxon>Eukaryota</taxon>
        <taxon>Metazoa</taxon>
        <taxon>Spiralia</taxon>
        <taxon>Lophotrochozoa</taxon>
        <taxon>Platyhelminthes</taxon>
        <taxon>Cestoda</taxon>
        <taxon>Eucestoda</taxon>
        <taxon>Cyclophyllidea</taxon>
        <taxon>Taeniidae</taxon>
        <taxon>Taenia</taxon>
    </lineage>
</organism>
<dbReference type="PROSITE" id="PS51470">
    <property type="entry name" value="FG_GAP"/>
    <property type="match status" value="1"/>
</dbReference>
<dbReference type="Gene3D" id="1.20.5.930">
    <property type="entry name" value="Bicelle-embedded integrin alpha(iib) transmembrane segment"/>
    <property type="match status" value="1"/>
</dbReference>
<keyword evidence="9" id="KW-0732">Signal</keyword>
<dbReference type="PANTHER" id="PTHR23220">
    <property type="entry name" value="INTEGRIN ALPHA"/>
    <property type="match status" value="1"/>
</dbReference>
<evidence type="ECO:0000256" key="8">
    <source>
        <dbReference type="PROSITE-ProRule" id="PRU00803"/>
    </source>
</evidence>
<keyword evidence="3 9" id="KW-0130">Cell adhesion</keyword>
<dbReference type="PANTHER" id="PTHR23220:SF122">
    <property type="entry name" value="INTEGRIN ALPHA-PS1"/>
    <property type="match status" value="1"/>
</dbReference>
<feature type="compositionally biased region" description="Low complexity" evidence="10">
    <location>
        <begin position="1285"/>
        <end position="1298"/>
    </location>
</feature>
<feature type="chain" id="PRO_5044954151" evidence="9">
    <location>
        <begin position="20"/>
        <end position="1317"/>
    </location>
</feature>
<evidence type="ECO:0000256" key="1">
    <source>
        <dbReference type="ARBA" id="ARBA00004479"/>
    </source>
</evidence>
<dbReference type="EMBL" id="JAKROA010000003">
    <property type="protein sequence ID" value="KAL5108344.1"/>
    <property type="molecule type" value="Genomic_DNA"/>
</dbReference>
<reference evidence="12 13" key="1">
    <citation type="journal article" date="2022" name="Front. Cell. Infect. Microbiol.">
        <title>The Genomes of Two Strains of Taenia crassiceps the Animal Model for the Study of Human Cysticercosis.</title>
        <authorList>
            <person name="Bobes R.J."/>
            <person name="Estrada K."/>
            <person name="Rios-Valencia D.G."/>
            <person name="Calderon-Gallegos A."/>
            <person name="de la Torre P."/>
            <person name="Carrero J.C."/>
            <person name="Sanchez-Flores A."/>
            <person name="Laclette J.P."/>
        </authorList>
    </citation>
    <scope>NUCLEOTIDE SEQUENCE [LARGE SCALE GENOMIC DNA]</scope>
    <source>
        <strain evidence="12">WFUcys</strain>
    </source>
</reference>
<evidence type="ECO:0000256" key="7">
    <source>
        <dbReference type="ARBA" id="ARBA00023180"/>
    </source>
</evidence>
<comment type="subcellular location">
    <subcellularLocation>
        <location evidence="1 9">Membrane</location>
        <topology evidence="1 9">Single-pass type I membrane protein</topology>
    </subcellularLocation>
</comment>
<feature type="signal peptide" evidence="9">
    <location>
        <begin position="1"/>
        <end position="19"/>
    </location>
</feature>
<evidence type="ECO:0000259" key="11">
    <source>
        <dbReference type="Pfam" id="PF20806"/>
    </source>
</evidence>
<dbReference type="InterPro" id="IPR048286">
    <property type="entry name" value="Integrin_alpha_Ig-like_3"/>
</dbReference>
<evidence type="ECO:0000256" key="2">
    <source>
        <dbReference type="ARBA" id="ARBA00008054"/>
    </source>
</evidence>
<evidence type="ECO:0000313" key="12">
    <source>
        <dbReference type="EMBL" id="KAL5108344.1"/>
    </source>
</evidence>
<keyword evidence="6 9" id="KW-0675">Receptor</keyword>
<dbReference type="InterPro" id="IPR013519">
    <property type="entry name" value="Int_alpha_beta-p"/>
</dbReference>
<dbReference type="InterPro" id="IPR032695">
    <property type="entry name" value="Integrin_dom_sf"/>
</dbReference>
<dbReference type="Gene3D" id="2.60.40.1530">
    <property type="entry name" value="ntegrin, alpha v. Chain A, domain 4"/>
    <property type="match status" value="1"/>
</dbReference>
<evidence type="ECO:0000313" key="13">
    <source>
        <dbReference type="Proteomes" id="UP001651158"/>
    </source>
</evidence>
<keyword evidence="5 9" id="KW-0472">Membrane</keyword>
<dbReference type="PRINTS" id="PR01185">
    <property type="entry name" value="INTEGRINA"/>
</dbReference>
<evidence type="ECO:0000256" key="6">
    <source>
        <dbReference type="ARBA" id="ARBA00023170"/>
    </source>
</evidence>
<evidence type="ECO:0000256" key="4">
    <source>
        <dbReference type="ARBA" id="ARBA00023037"/>
    </source>
</evidence>
<comment type="caution">
    <text evidence="12">The sequence shown here is derived from an EMBL/GenBank/DDBJ whole genome shotgun (WGS) entry which is preliminary data.</text>
</comment>
<feature type="region of interest" description="Disordered" evidence="10">
    <location>
        <begin position="954"/>
        <end position="984"/>
    </location>
</feature>
<feature type="compositionally biased region" description="Basic and acidic residues" evidence="10">
    <location>
        <begin position="1299"/>
        <end position="1317"/>
    </location>
</feature>
<feature type="compositionally biased region" description="Basic and acidic residues" evidence="10">
    <location>
        <begin position="807"/>
        <end position="816"/>
    </location>
</feature>
<feature type="compositionally biased region" description="Polar residues" evidence="10">
    <location>
        <begin position="1255"/>
        <end position="1265"/>
    </location>
</feature>
<dbReference type="SUPFAM" id="SSF69179">
    <property type="entry name" value="Integrin domains"/>
    <property type="match status" value="1"/>
</dbReference>
<evidence type="ECO:0000256" key="3">
    <source>
        <dbReference type="ARBA" id="ARBA00022889"/>
    </source>
</evidence>
<dbReference type="Pfam" id="PF20806">
    <property type="entry name" value="Integrin_A_Ig_3"/>
    <property type="match status" value="1"/>
</dbReference>
<evidence type="ECO:0000256" key="5">
    <source>
        <dbReference type="ARBA" id="ARBA00023136"/>
    </source>
</evidence>
<dbReference type="Proteomes" id="UP001651158">
    <property type="component" value="Unassembled WGS sequence"/>
</dbReference>
<evidence type="ECO:0000256" key="9">
    <source>
        <dbReference type="RuleBase" id="RU003762"/>
    </source>
</evidence>
<name>A0ABR4QF44_9CEST</name>
<dbReference type="SMART" id="SM00191">
    <property type="entry name" value="Int_alpha"/>
    <property type="match status" value="2"/>
</dbReference>
<dbReference type="InterPro" id="IPR028994">
    <property type="entry name" value="Integrin_alpha_N"/>
</dbReference>
<feature type="repeat" description="FG-GAP" evidence="8">
    <location>
        <begin position="369"/>
        <end position="429"/>
    </location>
</feature>
<keyword evidence="7" id="KW-0325">Glycoprotein</keyword>
<evidence type="ECO:0000256" key="10">
    <source>
        <dbReference type="SAM" id="MobiDB-lite"/>
    </source>
</evidence>
<keyword evidence="4 9" id="KW-0401">Integrin</keyword>
<keyword evidence="9" id="KW-1133">Transmembrane helix</keyword>
<keyword evidence="13" id="KW-1185">Reference proteome</keyword>
<feature type="domain" description="Integrin alpha third immunoglobulin-like" evidence="11">
    <location>
        <begin position="930"/>
        <end position="1070"/>
    </location>
</feature>
<dbReference type="GO" id="GO:0007229">
    <property type="term" value="P:integrin-mediated signaling pathway"/>
    <property type="evidence" value="ECO:0007669"/>
    <property type="project" value="UniProtKB-KW"/>
</dbReference>
<proteinExistence type="inferred from homology"/>